<dbReference type="EMBL" id="KE504312">
    <property type="protein sequence ID" value="EPS92978.1"/>
    <property type="molecule type" value="Genomic_DNA"/>
</dbReference>
<dbReference type="InParanoid" id="S8DNR4"/>
<reference evidence="2 3" key="1">
    <citation type="journal article" date="2012" name="Science">
        <title>The Paleozoic origin of enzymatic lignin decomposition reconstructed from 31 fungal genomes.</title>
        <authorList>
            <person name="Floudas D."/>
            <person name="Binder M."/>
            <person name="Riley R."/>
            <person name="Barry K."/>
            <person name="Blanchette R.A."/>
            <person name="Henrissat B."/>
            <person name="Martinez A.T."/>
            <person name="Otillar R."/>
            <person name="Spatafora J.W."/>
            <person name="Yadav J.S."/>
            <person name="Aerts A."/>
            <person name="Benoit I."/>
            <person name="Boyd A."/>
            <person name="Carlson A."/>
            <person name="Copeland A."/>
            <person name="Coutinho P.M."/>
            <person name="de Vries R.P."/>
            <person name="Ferreira P."/>
            <person name="Findley K."/>
            <person name="Foster B."/>
            <person name="Gaskell J."/>
            <person name="Glotzer D."/>
            <person name="Gorecki P."/>
            <person name="Heitman J."/>
            <person name="Hesse C."/>
            <person name="Hori C."/>
            <person name="Igarashi K."/>
            <person name="Jurgens J.A."/>
            <person name="Kallen N."/>
            <person name="Kersten P."/>
            <person name="Kohler A."/>
            <person name="Kuees U."/>
            <person name="Kumar T.K.A."/>
            <person name="Kuo A."/>
            <person name="LaButti K."/>
            <person name="Larrondo L.F."/>
            <person name="Lindquist E."/>
            <person name="Ling A."/>
            <person name="Lombard V."/>
            <person name="Lucas S."/>
            <person name="Lundell T."/>
            <person name="Martin R."/>
            <person name="McLaughlin D.J."/>
            <person name="Morgenstern I."/>
            <person name="Morin E."/>
            <person name="Murat C."/>
            <person name="Nagy L.G."/>
            <person name="Nolan M."/>
            <person name="Ohm R.A."/>
            <person name="Patyshakuliyeva A."/>
            <person name="Rokas A."/>
            <person name="Ruiz-Duenas F.J."/>
            <person name="Sabat G."/>
            <person name="Salamov A."/>
            <person name="Samejima M."/>
            <person name="Schmutz J."/>
            <person name="Slot J.C."/>
            <person name="St John F."/>
            <person name="Stenlid J."/>
            <person name="Sun H."/>
            <person name="Sun S."/>
            <person name="Syed K."/>
            <person name="Tsang A."/>
            <person name="Wiebenga A."/>
            <person name="Young D."/>
            <person name="Pisabarro A."/>
            <person name="Eastwood D.C."/>
            <person name="Martin F."/>
            <person name="Cullen D."/>
            <person name="Grigoriev I.V."/>
            <person name="Hibbett D.S."/>
        </authorList>
    </citation>
    <scope>NUCLEOTIDE SEQUENCE</scope>
    <source>
        <strain evidence="3">FP-58527</strain>
    </source>
</reference>
<organism evidence="2 3">
    <name type="scientific">Fomitopsis schrenkii</name>
    <name type="common">Brown rot fungus</name>
    <dbReference type="NCBI Taxonomy" id="2126942"/>
    <lineage>
        <taxon>Eukaryota</taxon>
        <taxon>Fungi</taxon>
        <taxon>Dikarya</taxon>
        <taxon>Basidiomycota</taxon>
        <taxon>Agaricomycotina</taxon>
        <taxon>Agaricomycetes</taxon>
        <taxon>Polyporales</taxon>
        <taxon>Fomitopsis</taxon>
    </lineage>
</organism>
<evidence type="ECO:0000259" key="1">
    <source>
        <dbReference type="Pfam" id="PF17667"/>
    </source>
</evidence>
<dbReference type="Proteomes" id="UP000015241">
    <property type="component" value="Unassembled WGS sequence"/>
</dbReference>
<sequence>MKSGEFAYSFHRTSEHIVDVETRRLADYKHSYELVATLFDAIQAHEGYYKAGILHGDVSYANICIVEGKRDNGKTMRVGALLALDDCQDCERFIPATKKIEFTTDSEADVD</sequence>
<evidence type="ECO:0000313" key="2">
    <source>
        <dbReference type="EMBL" id="EPS92978.1"/>
    </source>
</evidence>
<gene>
    <name evidence="2" type="ORF">FOMPIDRAFT_1056391</name>
</gene>
<dbReference type="OrthoDB" id="2747778at2759"/>
<name>S8DNR4_FOMSC</name>
<feature type="domain" description="Fungal-type protein kinase" evidence="1">
    <location>
        <begin position="17"/>
        <end position="87"/>
    </location>
</feature>
<protein>
    <recommendedName>
        <fullName evidence="1">Fungal-type protein kinase domain-containing protein</fullName>
    </recommendedName>
</protein>
<dbReference type="HOGENOM" id="CLU_2158421_0_0_1"/>
<keyword evidence="3" id="KW-1185">Reference proteome</keyword>
<dbReference type="InterPro" id="IPR040976">
    <property type="entry name" value="Pkinase_fungal"/>
</dbReference>
<dbReference type="AlphaFoldDB" id="S8DNR4"/>
<proteinExistence type="predicted"/>
<evidence type="ECO:0000313" key="3">
    <source>
        <dbReference type="Proteomes" id="UP000015241"/>
    </source>
</evidence>
<accession>S8DNR4</accession>
<dbReference type="Pfam" id="PF17667">
    <property type="entry name" value="Pkinase_fungal"/>
    <property type="match status" value="1"/>
</dbReference>